<evidence type="ECO:0000256" key="4">
    <source>
        <dbReference type="ARBA" id="ARBA00023136"/>
    </source>
</evidence>
<dbReference type="Gene3D" id="2.40.30.170">
    <property type="match status" value="1"/>
</dbReference>
<comment type="subcellular location">
    <subcellularLocation>
        <location evidence="1">Membrane</location>
        <topology evidence="1">Single-pass membrane protein</topology>
    </subcellularLocation>
</comment>
<dbReference type="AlphaFoldDB" id="A0A437M428"/>
<dbReference type="GO" id="GO:0016020">
    <property type="term" value="C:membrane"/>
    <property type="evidence" value="ECO:0007669"/>
    <property type="project" value="UniProtKB-SubCell"/>
</dbReference>
<comment type="caution">
    <text evidence="8">The sequence shown here is derived from an EMBL/GenBank/DDBJ whole genome shotgun (WGS) entry which is preliminary data.</text>
</comment>
<organism evidence="8 9">
    <name type="scientific">Rhodovarius crocodyli</name>
    <dbReference type="NCBI Taxonomy" id="1979269"/>
    <lineage>
        <taxon>Bacteria</taxon>
        <taxon>Pseudomonadati</taxon>
        <taxon>Pseudomonadota</taxon>
        <taxon>Alphaproteobacteria</taxon>
        <taxon>Acetobacterales</taxon>
        <taxon>Roseomonadaceae</taxon>
        <taxon>Rhodovarius</taxon>
    </lineage>
</organism>
<protein>
    <submittedName>
        <fullName evidence="8">HlyD family secretion protein</fullName>
    </submittedName>
</protein>
<name>A0A437M428_9PROT</name>
<feature type="domain" description="CusB-like beta-barrel" evidence="7">
    <location>
        <begin position="287"/>
        <end position="378"/>
    </location>
</feature>
<accession>A0A437M428</accession>
<keyword evidence="5" id="KW-0175">Coiled coil</keyword>
<dbReference type="InterPro" id="IPR050739">
    <property type="entry name" value="MFP"/>
</dbReference>
<dbReference type="Gene3D" id="1.10.287.470">
    <property type="entry name" value="Helix hairpin bin"/>
    <property type="match status" value="1"/>
</dbReference>
<keyword evidence="9" id="KW-1185">Reference proteome</keyword>
<sequence length="389" mass="42955">MDIGPPRPAAADLPVQARKPGRRRSRLLAAGLVAILALGFSLRWLHWQFTHVVLDDARVASDMIMLASRVPGWVQDLPRSAGDRLGRGDLLVQMDARDSALAVEELEARLSGIAARRAELQARLTLIDRQSASQGQAARAKLDSARAALPAEEAQRRFAEAELARAERLDATGAGTRQRLEQLRAGLDQARQRVISAGAEIRNAEAQLAAAEAARQEMQVIARQLEALAPQERELTATRDRARIEREDRTIRMPFDGVVDRIFVDPGEYVLAGQRIMLVHDPAEVRIEANVRETEVRFFRPGTPVRVTIDAWPGRVFEGRVDRVIQAATSEFALLPNPNPSGNFTRITQRLPLRVRLDPPPPAGLLRPGMMARVEAEARGEGLAEARDE</sequence>
<feature type="transmembrane region" description="Helical" evidence="6">
    <location>
        <begin position="27"/>
        <end position="45"/>
    </location>
</feature>
<dbReference type="GO" id="GO:0055085">
    <property type="term" value="P:transmembrane transport"/>
    <property type="evidence" value="ECO:0007669"/>
    <property type="project" value="InterPro"/>
</dbReference>
<dbReference type="Pfam" id="PF25954">
    <property type="entry name" value="Beta-barrel_RND_2"/>
    <property type="match status" value="1"/>
</dbReference>
<dbReference type="OrthoDB" id="9811754at2"/>
<dbReference type="EMBL" id="SACL01000007">
    <property type="protein sequence ID" value="RVT92234.1"/>
    <property type="molecule type" value="Genomic_DNA"/>
</dbReference>
<evidence type="ECO:0000256" key="1">
    <source>
        <dbReference type="ARBA" id="ARBA00004167"/>
    </source>
</evidence>
<dbReference type="SUPFAM" id="SSF111369">
    <property type="entry name" value="HlyD-like secretion proteins"/>
    <property type="match status" value="2"/>
</dbReference>
<proteinExistence type="predicted"/>
<feature type="coiled-coil region" evidence="5">
    <location>
        <begin position="103"/>
        <end position="228"/>
    </location>
</feature>
<keyword evidence="2 6" id="KW-0812">Transmembrane</keyword>
<keyword evidence="4 6" id="KW-0472">Membrane</keyword>
<dbReference type="Proteomes" id="UP000282957">
    <property type="component" value="Unassembled WGS sequence"/>
</dbReference>
<evidence type="ECO:0000259" key="7">
    <source>
        <dbReference type="Pfam" id="PF25954"/>
    </source>
</evidence>
<dbReference type="InterPro" id="IPR058792">
    <property type="entry name" value="Beta-barrel_RND_2"/>
</dbReference>
<evidence type="ECO:0000313" key="9">
    <source>
        <dbReference type="Proteomes" id="UP000282957"/>
    </source>
</evidence>
<evidence type="ECO:0000256" key="5">
    <source>
        <dbReference type="SAM" id="Coils"/>
    </source>
</evidence>
<evidence type="ECO:0000256" key="3">
    <source>
        <dbReference type="ARBA" id="ARBA00022989"/>
    </source>
</evidence>
<reference evidence="8 9" key="1">
    <citation type="submission" date="2019-01" db="EMBL/GenBank/DDBJ databases">
        <authorList>
            <person name="Chen W.-M."/>
        </authorList>
    </citation>
    <scope>NUCLEOTIDE SEQUENCE [LARGE SCALE GENOMIC DNA]</scope>
    <source>
        <strain evidence="8 9">CCP-6</strain>
    </source>
</reference>
<gene>
    <name evidence="8" type="ORF">EOD42_18640</name>
</gene>
<keyword evidence="3 6" id="KW-1133">Transmembrane helix</keyword>
<dbReference type="PANTHER" id="PTHR30386">
    <property type="entry name" value="MEMBRANE FUSION SUBUNIT OF EMRAB-TOLC MULTIDRUG EFFLUX PUMP"/>
    <property type="match status" value="1"/>
</dbReference>
<dbReference type="RefSeq" id="WP_127789088.1">
    <property type="nucleotide sequence ID" value="NZ_SACL01000007.1"/>
</dbReference>
<dbReference type="PANTHER" id="PTHR30386:SF26">
    <property type="entry name" value="TRANSPORT PROTEIN COMB"/>
    <property type="match status" value="1"/>
</dbReference>
<evidence type="ECO:0000256" key="2">
    <source>
        <dbReference type="ARBA" id="ARBA00022692"/>
    </source>
</evidence>
<evidence type="ECO:0000313" key="8">
    <source>
        <dbReference type="EMBL" id="RVT92234.1"/>
    </source>
</evidence>
<evidence type="ECO:0000256" key="6">
    <source>
        <dbReference type="SAM" id="Phobius"/>
    </source>
</evidence>
<dbReference type="Gene3D" id="2.40.50.100">
    <property type="match status" value="1"/>
</dbReference>